<evidence type="ECO:0000313" key="1">
    <source>
        <dbReference type="EMBL" id="CAB4659253.1"/>
    </source>
</evidence>
<reference evidence="1" key="1">
    <citation type="submission" date="2020-05" db="EMBL/GenBank/DDBJ databases">
        <authorList>
            <person name="Chiriac C."/>
            <person name="Salcher M."/>
            <person name="Ghai R."/>
            <person name="Kavagutti S V."/>
        </authorList>
    </citation>
    <scope>NUCLEOTIDE SEQUENCE</scope>
</reference>
<dbReference type="AlphaFoldDB" id="A0A6J6LES8"/>
<gene>
    <name evidence="1" type="ORF">UFOPK2143_01732</name>
</gene>
<proteinExistence type="predicted"/>
<dbReference type="EMBL" id="CAEZVV010000177">
    <property type="protein sequence ID" value="CAB4659253.1"/>
    <property type="molecule type" value="Genomic_DNA"/>
</dbReference>
<name>A0A6J6LES8_9ZZZZ</name>
<protein>
    <submittedName>
        <fullName evidence="1">Unannotated protein</fullName>
    </submittedName>
</protein>
<accession>A0A6J6LES8</accession>
<organism evidence="1">
    <name type="scientific">freshwater metagenome</name>
    <dbReference type="NCBI Taxonomy" id="449393"/>
    <lineage>
        <taxon>unclassified sequences</taxon>
        <taxon>metagenomes</taxon>
        <taxon>ecological metagenomes</taxon>
    </lineage>
</organism>
<sequence>MLEKGLSDVSILDDAPLHPAVTNRRLRSIELSTSEPTEAVLEQFTERVTALADLADSIKGNDWSRTGVVADSRVSALDLLREAVEVGVDALAQVEHILASLH</sequence>